<dbReference type="AlphaFoldDB" id="A0A558R8X4"/>
<evidence type="ECO:0000256" key="10">
    <source>
        <dbReference type="PROSITE-ProRule" id="PRU01360"/>
    </source>
</evidence>
<evidence type="ECO:0000256" key="8">
    <source>
        <dbReference type="ARBA" id="ARBA00023170"/>
    </source>
</evidence>
<evidence type="ECO:0000256" key="7">
    <source>
        <dbReference type="ARBA" id="ARBA00023136"/>
    </source>
</evidence>
<dbReference type="InterPro" id="IPR036942">
    <property type="entry name" value="Beta-barrel_TonB_sf"/>
</dbReference>
<dbReference type="RefSeq" id="WP_145149114.1">
    <property type="nucleotide sequence ID" value="NZ_VNIM01000016.1"/>
</dbReference>
<dbReference type="GO" id="GO:0015344">
    <property type="term" value="F:siderophore uptake transmembrane transporter activity"/>
    <property type="evidence" value="ECO:0007669"/>
    <property type="project" value="TreeGrafter"/>
</dbReference>
<dbReference type="Pfam" id="PF07715">
    <property type="entry name" value="Plug"/>
    <property type="match status" value="1"/>
</dbReference>
<dbReference type="GO" id="GO:0015891">
    <property type="term" value="P:siderophore transport"/>
    <property type="evidence" value="ECO:0007669"/>
    <property type="project" value="InterPro"/>
</dbReference>
<dbReference type="Proteomes" id="UP000318681">
    <property type="component" value="Unassembled WGS sequence"/>
</dbReference>
<evidence type="ECO:0000256" key="11">
    <source>
        <dbReference type="RuleBase" id="RU003357"/>
    </source>
</evidence>
<dbReference type="PROSITE" id="PS52016">
    <property type="entry name" value="TONB_DEPENDENT_REC_3"/>
    <property type="match status" value="1"/>
</dbReference>
<keyword evidence="5 10" id="KW-0812">Transmembrane</keyword>
<dbReference type="Gene3D" id="2.40.170.20">
    <property type="entry name" value="TonB-dependent receptor, beta-barrel domain"/>
    <property type="match status" value="1"/>
</dbReference>
<keyword evidence="9 10" id="KW-0998">Cell outer membrane</keyword>
<accession>A0A558R8X4</accession>
<evidence type="ECO:0000313" key="16">
    <source>
        <dbReference type="Proteomes" id="UP000318681"/>
    </source>
</evidence>
<dbReference type="InterPro" id="IPR010105">
    <property type="entry name" value="TonB_sidphr_rcpt"/>
</dbReference>
<reference evidence="15 16" key="1">
    <citation type="submission" date="2019-07" db="EMBL/GenBank/DDBJ databases">
        <title>Sphingomonas solaris sp. nov., isolated from a solar panel from Boston, Massachusetts.</title>
        <authorList>
            <person name="Tanner K."/>
            <person name="Pascual J."/>
            <person name="Mancuso C."/>
            <person name="Pereto J."/>
            <person name="Khalil A."/>
            <person name="Vilanova C."/>
        </authorList>
    </citation>
    <scope>NUCLEOTIDE SEQUENCE [LARGE SCALE GENOMIC DNA]</scope>
    <source>
        <strain evidence="15 16">R4DWN</strain>
    </source>
</reference>
<keyword evidence="6 11" id="KW-0798">TonB box</keyword>
<evidence type="ECO:0000256" key="1">
    <source>
        <dbReference type="ARBA" id="ARBA00004571"/>
    </source>
</evidence>
<comment type="caution">
    <text evidence="15">The sequence shown here is derived from an EMBL/GenBank/DDBJ whole genome shotgun (WGS) entry which is preliminary data.</text>
</comment>
<dbReference type="EMBL" id="VNIM01000016">
    <property type="protein sequence ID" value="TVV75817.1"/>
    <property type="molecule type" value="Genomic_DNA"/>
</dbReference>
<evidence type="ECO:0000256" key="12">
    <source>
        <dbReference type="SAM" id="SignalP"/>
    </source>
</evidence>
<dbReference type="Gene3D" id="2.170.130.10">
    <property type="entry name" value="TonB-dependent receptor, plug domain"/>
    <property type="match status" value="1"/>
</dbReference>
<dbReference type="GO" id="GO:0009279">
    <property type="term" value="C:cell outer membrane"/>
    <property type="evidence" value="ECO:0007669"/>
    <property type="project" value="UniProtKB-SubCell"/>
</dbReference>
<dbReference type="InterPro" id="IPR012910">
    <property type="entry name" value="Plug_dom"/>
</dbReference>
<feature type="domain" description="TonB-dependent receptor-like beta-barrel" evidence="13">
    <location>
        <begin position="242"/>
        <end position="722"/>
    </location>
</feature>
<comment type="similarity">
    <text evidence="2 10 11">Belongs to the TonB-dependent receptor family.</text>
</comment>
<dbReference type="InterPro" id="IPR037066">
    <property type="entry name" value="Plug_dom_sf"/>
</dbReference>
<keyword evidence="3 10" id="KW-0813">Transport</keyword>
<feature type="signal peptide" evidence="12">
    <location>
        <begin position="1"/>
        <end position="28"/>
    </location>
</feature>
<evidence type="ECO:0000256" key="4">
    <source>
        <dbReference type="ARBA" id="ARBA00022452"/>
    </source>
</evidence>
<keyword evidence="4 10" id="KW-1134">Transmembrane beta strand</keyword>
<evidence type="ECO:0000256" key="9">
    <source>
        <dbReference type="ARBA" id="ARBA00023237"/>
    </source>
</evidence>
<evidence type="ECO:0000256" key="6">
    <source>
        <dbReference type="ARBA" id="ARBA00023077"/>
    </source>
</evidence>
<dbReference type="NCBIfam" id="TIGR01783">
    <property type="entry name" value="TonB-siderophor"/>
    <property type="match status" value="1"/>
</dbReference>
<dbReference type="InterPro" id="IPR000531">
    <property type="entry name" value="Beta-barrel_TonB"/>
</dbReference>
<evidence type="ECO:0000256" key="2">
    <source>
        <dbReference type="ARBA" id="ARBA00009810"/>
    </source>
</evidence>
<dbReference type="PANTHER" id="PTHR32552:SF90">
    <property type="entry name" value="METAL-PSEUDOPALINE RECEPTOR CNTO"/>
    <property type="match status" value="1"/>
</dbReference>
<comment type="subcellular location">
    <subcellularLocation>
        <location evidence="1 10">Cell outer membrane</location>
        <topology evidence="1 10">Multi-pass membrane protein</topology>
    </subcellularLocation>
</comment>
<proteinExistence type="inferred from homology"/>
<keyword evidence="12" id="KW-0732">Signal</keyword>
<evidence type="ECO:0000259" key="13">
    <source>
        <dbReference type="Pfam" id="PF00593"/>
    </source>
</evidence>
<dbReference type="GO" id="GO:0038023">
    <property type="term" value="F:signaling receptor activity"/>
    <property type="evidence" value="ECO:0007669"/>
    <property type="project" value="InterPro"/>
</dbReference>
<dbReference type="SUPFAM" id="SSF56935">
    <property type="entry name" value="Porins"/>
    <property type="match status" value="1"/>
</dbReference>
<dbReference type="InterPro" id="IPR039426">
    <property type="entry name" value="TonB-dep_rcpt-like"/>
</dbReference>
<evidence type="ECO:0000313" key="15">
    <source>
        <dbReference type="EMBL" id="TVV75817.1"/>
    </source>
</evidence>
<dbReference type="CDD" id="cd01347">
    <property type="entry name" value="ligand_gated_channel"/>
    <property type="match status" value="1"/>
</dbReference>
<evidence type="ECO:0000256" key="5">
    <source>
        <dbReference type="ARBA" id="ARBA00022692"/>
    </source>
</evidence>
<dbReference type="Pfam" id="PF00593">
    <property type="entry name" value="TonB_dep_Rec_b-barrel"/>
    <property type="match status" value="1"/>
</dbReference>
<feature type="domain" description="TonB-dependent receptor plug" evidence="14">
    <location>
        <begin position="65"/>
        <end position="168"/>
    </location>
</feature>
<dbReference type="OrthoDB" id="9760333at2"/>
<sequence length="753" mass="82128">MPFMSDFRSGLLSGAAAVLAFAGSSAHAQTADAPPASLTEVASAEDGGTITVTGLRQQYRGDVPLKELPQSIQTLSGETLREVNLTRLDTALDFASGVSRQNNFGGLFDAFALRGFAGDENTASNYLVNGFNASRGYGGIRDTSNIERMEVLKGPSSALFGRGEPGGTVNIITKKPQFDAFGLNATVGYGRFDTYRAEGDVNVPLAGNLAVRVTGAYENADSFRDFIESEKYTVTPSILWKPAPDTTVSYELEYIHQAVPFDRGIVAVNGDPKALSRKTFLGEPGDGDTEVEALGHQFQLQHSFSRDWNMSFGAGYRDTSFTGFSSDAELVDGRQPFYNNNSFTTTRILSRQRRFRDYGTKDLVFRGELSGKIYTGPFTHHLLVGADWDYYKLDVLQNRFRPGTGANALTTASTQAMLNTFNAINVFNPVYGNLPAVGAFQNQRERQYSWGVYFQDQIDLTDALKVRVGGRYDDVEQTLNFRVPGTNGALPAVAKQDKTKFSPQVGVSYEISEAFSLYASYGKGFRFNTGTGAPNAAGVSTLFEPETTKSVEVGGKFALFDDMLTGTVALFETKKNNVLTADPANPGFSQGLGKARSRGVEFDATGQLPAGFRVTIAYAYLDAEVRTAAADPNFGFQLRVGDPLINIPKNSGSVLLFKDIEFGEQKLTLGAGVNYVGKRLGETGYRFPDGSFFTLPSYTLTRVSAAFEVNEHIRVSGEVTNLFDEKYFPSSYSRLWLTPGTPRSWMVRVGYKL</sequence>
<protein>
    <submittedName>
        <fullName evidence="15">TonB-dependent receptor</fullName>
    </submittedName>
</protein>
<name>A0A558R8X4_9SPHN</name>
<dbReference type="PANTHER" id="PTHR32552">
    <property type="entry name" value="FERRICHROME IRON RECEPTOR-RELATED"/>
    <property type="match status" value="1"/>
</dbReference>
<organism evidence="15 16">
    <name type="scientific">Alterirhizorhabdus solaris</name>
    <dbReference type="NCBI Taxonomy" id="2529389"/>
    <lineage>
        <taxon>Bacteria</taxon>
        <taxon>Pseudomonadati</taxon>
        <taxon>Pseudomonadota</taxon>
        <taxon>Alphaproteobacteria</taxon>
        <taxon>Sphingomonadales</taxon>
        <taxon>Rhizorhabdaceae</taxon>
        <taxon>Alterirhizorhabdus</taxon>
    </lineage>
</organism>
<keyword evidence="7 10" id="KW-0472">Membrane</keyword>
<evidence type="ECO:0000256" key="3">
    <source>
        <dbReference type="ARBA" id="ARBA00022448"/>
    </source>
</evidence>
<feature type="chain" id="PRO_5022157970" evidence="12">
    <location>
        <begin position="29"/>
        <end position="753"/>
    </location>
</feature>
<evidence type="ECO:0000259" key="14">
    <source>
        <dbReference type="Pfam" id="PF07715"/>
    </source>
</evidence>
<gene>
    <name evidence="15" type="ORF">FOY91_05925</name>
</gene>
<keyword evidence="16" id="KW-1185">Reference proteome</keyword>
<keyword evidence="8 15" id="KW-0675">Receptor</keyword>